<reference evidence="1" key="1">
    <citation type="journal article" date="2011" name="MBio">
        <title>Evidence of a dominant lineage of Vibrio cholerae-specific lytic bacteriophages shed by cholera patients over a 10-year period in Dhaka, Bangladesh.</title>
        <authorList>
            <person name="Seed K.D."/>
            <person name="Bodi K.L."/>
            <person name="Kropinski A.M."/>
            <person name="Ackermann H.W."/>
            <person name="Calderwood S.B."/>
            <person name="Qadri F."/>
            <person name="Camilli A."/>
        </authorList>
    </citation>
    <scope>NUCLEOTIDE SEQUENCE</scope>
</reference>
<evidence type="ECO:0007829" key="6">
    <source>
        <dbReference type="PDB" id="8K25"/>
    </source>
</evidence>
<feature type="binding site" evidence="3 4">
    <location>
        <position position="112"/>
    </location>
    <ligand>
        <name>Mn(2+)</name>
        <dbReference type="ChEBI" id="CHEBI:29035"/>
        <label>1</label>
    </ligand>
</feature>
<feature type="binding site" evidence="3 4">
    <location>
        <position position="111"/>
    </location>
    <ligand>
        <name>Mn(2+)</name>
        <dbReference type="ChEBI" id="CHEBI:29035"/>
        <label>1</label>
    </ligand>
</feature>
<name>A0ACD6B8J7_9CAUD</name>
<dbReference type="PDB" id="8K26">
    <property type="method" value="EM"/>
    <property type="resolution" value="3.60 A"/>
    <property type="chains" value="A/a=1-84"/>
</dbReference>
<protein>
    <submittedName>
        <fullName evidence="1">Uncharacterized protein</fullName>
    </submittedName>
</protein>
<reference evidence="2 7" key="5">
    <citation type="submission" date="2023-07" db="PDB data bank">
        <title>Structure of csy complex with short DNA.</title>
        <authorList>
            <person name="Zhang L.X."/>
            <person name="Feng Y."/>
        </authorList>
    </citation>
    <scope>STRUCTURE BY ELECTRON MICROSCOPY (3.60 ANGSTROMS) OF 1-84</scope>
</reference>
<dbReference type="PDB" id="8K23">
    <property type="method" value="EM"/>
    <property type="resolution" value="3.75 A"/>
    <property type="chains" value="A/a=1-930"/>
</dbReference>
<evidence type="ECO:0007829" key="2">
    <source>
        <dbReference type="PDB" id="8K21"/>
    </source>
</evidence>
<accession>A0ACD6B8J7</accession>
<dbReference type="EMBL" id="HQ641354">
    <property type="protein sequence ID" value="ADX89503.1"/>
    <property type="molecule type" value="Genomic_DNA"/>
</dbReference>
<keyword evidence="3 4" id="KW-0479">Metal-binding</keyword>
<reference evidence="4" key="2">
    <citation type="submission" date="2023-07" db="PDB data bank">
        <title>ICP1 Csy-dsDNA-Cas1-Cas2/3 complex (fully assembled form) composited structure with C1 symmetry.</title>
        <authorList>
            <person name="Zhang L.X."/>
            <person name="Feng Y."/>
        </authorList>
    </citation>
    <scope>STRUCTURE BY ELECTRON MICROSCOPY (3.75 ANGSTROMS) OF 1-930 IN COMPLEX WITH MN(2+)</scope>
</reference>
<keyword evidence="2 3" id="KW-0002">3D-structure</keyword>
<sequence length="930" mass="104599">MFIRIKCFSKQPIAKKVSREVSAYLEYTGNNTWEGHISGQGVSNLQTKLINVGKGVKVVCNYQDKVLFAIGNVAMSDTGSVPKYTTKKVYKPDDSIFTLKQGLVGVAALWHDLGKANSYFQRKLRGECNPSDPVRHEWVSGVIVSTFAKGNDWLSDDFIIPEVKHSDNVFGDDQVLNAVLWLINTHHKKGLVEDPIYRATKTMFTETLQCVNVNGGWFNYGDNIDECYKIDTSFITDTYVKQLNRYRKKLLATKHIWFTLGEDQKIAILQECRVALMLGDSNFSSDLIGGDGSHLYANLDECGNLKQTLTQHLLGVTDCALKALFTINHHKPVKANFIPTIAEKGEGKFAWQNGVNMVDSSIDNMFCINMASTGKGKTLANLKLLQHFGNVRCSFGLGMVSLTKQTAKQFLDMGVDYNSAAMVTGFSKSRFNLGSESLDQDEVSVEYWGQTSSLSKVFPNNNAGFKNKKLLSAPILVTTTDHLVKASGVKKGNKQMLPYVRCMHSDLVLDEIDDYGIEDMVVLARLVYLTACYGNKVIISSATITPAISNIFYEAYSSGYKVFCANKQTTYKGVNVVWWDEFGIKVEKVTDQFSNLNTRFVNKRITNLLESTPKHKALVVDQDDNMEAVKQSITTLHNAHNSGGVSFGLIRTTTIKDCVAVTQELQNWETDLSIKILCYHSRFVGDTKAQMEEYLSKVLNRKGDEYKKFVDTTTPTAYIVVATPVVEVGRDFDFDWAIIEPSSERSIVQCAGRVLRHRSSTPTTHNIHILKYPFKFYRNSNICYDVAGYESKGYKLKSKNMLDIYKKESIVNSVNRLQGDAAFYTKSLTALEHRVLLDKLTTDIADTNVFVGGWQLTANPHEYCKWRRGTKNEDLVLTDGKWSGNVTTTKPIQSKIWRKWQGENGSITVPEYLLDKTICYNDFYGGYENE</sequence>
<organism evidence="1">
    <name type="scientific">Vibrio phage ICP1_2004_A</name>
    <dbReference type="NCBI Taxonomy" id="979527"/>
    <lineage>
        <taxon>Viruses</taxon>
        <taxon>Duplodnaviria</taxon>
        <taxon>Heunggongvirae</taxon>
        <taxon>Uroviricota</taxon>
        <taxon>Caudoviricetes</taxon>
        <taxon>Mohonavirus</taxon>
    </lineage>
</organism>
<accession>F1D5V9</accession>
<feature type="binding site" evidence="3 4">
    <location>
        <position position="312"/>
    </location>
    <ligand>
        <name>Mn(2+)</name>
        <dbReference type="ChEBI" id="CHEBI:29035"/>
        <label>1</label>
    </ligand>
</feature>
<feature type="binding site" evidence="3 4">
    <location>
        <position position="136"/>
    </location>
    <ligand>
        <name>Mn(2+)</name>
        <dbReference type="ChEBI" id="CHEBI:29035"/>
        <label>2</label>
    </ligand>
</feature>
<dbReference type="PDB" id="8K22">
    <property type="method" value="EM"/>
    <property type="resolution" value="2.92 A"/>
    <property type="chains" value="A/a=1-930"/>
</dbReference>
<proteinExistence type="evidence at protein level"/>
<reference evidence="3 5" key="4">
    <citation type="submission" date="2023-07" db="PDB data bank">
        <title>Structure of csy complex with long DNA State2.</title>
        <authorList>
            <person name="Zhang L.X."/>
            <person name="Feng Y."/>
        </authorList>
    </citation>
    <scope>STRUCTURE BY ELECTRON MICROSCOPY (2.92 ANGSTROMS) OF 1-930 IN COMPLEX WITH MN(2+)</scope>
</reference>
<evidence type="ECO:0007829" key="7">
    <source>
        <dbReference type="PDB" id="8K26"/>
    </source>
</evidence>
<feature type="binding site" evidence="3 4">
    <location>
        <position position="280"/>
    </location>
    <ligand>
        <name>Mn(2+)</name>
        <dbReference type="ChEBI" id="CHEBI:29035"/>
        <label>1</label>
    </ligand>
</feature>
<reference evidence="6" key="3">
    <citation type="submission" date="2023-07" db="PDB data bank">
        <title>Structure of Cas1-Cas2 complex bound dsDNA.</title>
        <authorList>
            <person name="Zhang L.X."/>
            <person name="Feng Y."/>
        </authorList>
    </citation>
    <scope>STRUCTURE BY ELECTRON MICROSCOPY (3.40 ANGSTROMS) OF 1-81</scope>
</reference>
<dbReference type="PDB" id="8K24">
    <property type="method" value="EM"/>
    <property type="resolution" value="3.72 A"/>
    <property type="chains" value="A/a=1-930"/>
</dbReference>
<evidence type="ECO:0007829" key="3">
    <source>
        <dbReference type="PDB" id="8K22"/>
    </source>
</evidence>
<evidence type="ECO:0007829" key="5">
    <source>
        <dbReference type="PDB" id="8K24"/>
    </source>
</evidence>
<dbReference type="PDB" id="8K25">
    <property type="method" value="EM"/>
    <property type="resolution" value="3.40 A"/>
    <property type="chains" value="A/a=1-81"/>
</dbReference>
<dbReference type="PDB" id="8K21">
    <property type="method" value="EM"/>
    <property type="resolution" value="3.80 A"/>
    <property type="chains" value="A/a=1-75"/>
</dbReference>
<feature type="binding site" evidence="3 4">
    <location>
        <position position="186"/>
    </location>
    <ligand>
        <name>Mn(2+)</name>
        <dbReference type="ChEBI" id="CHEBI:29035"/>
        <label>2</label>
    </ligand>
</feature>
<gene>
    <name evidence="1" type="ORF">TUST1-10_00455</name>
</gene>
<evidence type="ECO:0000313" key="1">
    <source>
        <dbReference type="EMBL" id="ADX89503.1"/>
    </source>
</evidence>
<feature type="binding site" evidence="3 4">
    <location>
        <position position="112"/>
    </location>
    <ligand>
        <name>Mn(2+)</name>
        <dbReference type="ChEBI" id="CHEBI:29035"/>
        <label>2</label>
    </ligand>
</feature>
<evidence type="ECO:0007829" key="4">
    <source>
        <dbReference type="PDB" id="8K23"/>
    </source>
</evidence>